<evidence type="ECO:0000256" key="2">
    <source>
        <dbReference type="SAM" id="MobiDB-lite"/>
    </source>
</evidence>
<evidence type="ECO:0000259" key="3">
    <source>
        <dbReference type="Pfam" id="PF18291"/>
    </source>
</evidence>
<dbReference type="Proteomes" id="UP000184436">
    <property type="component" value="Unassembled WGS sequence"/>
</dbReference>
<protein>
    <submittedName>
        <fullName evidence="4">DNA-binding protein, histone-like, putative</fullName>
    </submittedName>
</protein>
<evidence type="ECO:0000313" key="5">
    <source>
        <dbReference type="Proteomes" id="UP000184436"/>
    </source>
</evidence>
<dbReference type="NCBIfam" id="TIGR01201">
    <property type="entry name" value="HU_rel"/>
    <property type="match status" value="1"/>
</dbReference>
<dbReference type="InterPro" id="IPR005902">
    <property type="entry name" value="HU_DNA-bd_put"/>
</dbReference>
<keyword evidence="1 4" id="KW-0238">DNA-binding</keyword>
<dbReference type="RefSeq" id="WP_025073767.1">
    <property type="nucleotide sequence ID" value="NZ_FQVD01000005.1"/>
</dbReference>
<organism evidence="4 5">
    <name type="scientific">Bacteroides faecichinchillae</name>
    <dbReference type="NCBI Taxonomy" id="871325"/>
    <lineage>
        <taxon>Bacteria</taxon>
        <taxon>Pseudomonadati</taxon>
        <taxon>Bacteroidota</taxon>
        <taxon>Bacteroidia</taxon>
        <taxon>Bacteroidales</taxon>
        <taxon>Bacteroidaceae</taxon>
        <taxon>Bacteroides</taxon>
    </lineage>
</organism>
<dbReference type="InterPro" id="IPR041607">
    <property type="entry name" value="HU-HIG"/>
</dbReference>
<dbReference type="Pfam" id="PF18291">
    <property type="entry name" value="HU-HIG"/>
    <property type="match status" value="1"/>
</dbReference>
<dbReference type="EMBL" id="FQVD01000005">
    <property type="protein sequence ID" value="SHE68716.1"/>
    <property type="molecule type" value="Genomic_DNA"/>
</dbReference>
<keyword evidence="5" id="KW-1185">Reference proteome</keyword>
<gene>
    <name evidence="4" type="ORF">SAMN05444349_1055</name>
</gene>
<feature type="region of interest" description="Disordered" evidence="2">
    <location>
        <begin position="135"/>
        <end position="171"/>
    </location>
</feature>
<dbReference type="SUPFAM" id="SSF47729">
    <property type="entry name" value="IHF-like DNA-binding proteins"/>
    <property type="match status" value="1"/>
</dbReference>
<dbReference type="OrthoDB" id="1047474at2"/>
<dbReference type="STRING" id="871325.SAMN05444349_1055"/>
<proteinExistence type="predicted"/>
<evidence type="ECO:0000313" key="4">
    <source>
        <dbReference type="EMBL" id="SHE68716.1"/>
    </source>
</evidence>
<dbReference type="InterPro" id="IPR010992">
    <property type="entry name" value="IHF-like_DNA-bd_dom_sf"/>
</dbReference>
<feature type="domain" description="HU" evidence="3">
    <location>
        <begin position="1"/>
        <end position="121"/>
    </location>
</feature>
<name>A0A1M4VI48_9BACE</name>
<sequence length="171" mass="18337">MAIRFRRVERLCDPTDKAAGKKVYPVISYQYDNSATLDEFANEISSTSGVSEGETISVLKDFRTLLRKTLLAGRSVNISGLGYFYLSAQSKGTDTAEDFTAADISGLRICFRANSDIRLQTGGTGRTSGLKFKDLDHINKDSDGNGNNPGIDDSGDKGDPGDGGESPDPTL</sequence>
<dbReference type="AlphaFoldDB" id="A0A1M4VI48"/>
<dbReference type="GO" id="GO:0003677">
    <property type="term" value="F:DNA binding"/>
    <property type="evidence" value="ECO:0007669"/>
    <property type="project" value="UniProtKB-KW"/>
</dbReference>
<accession>A0A1M4VI48</accession>
<reference evidence="4 5" key="1">
    <citation type="submission" date="2016-11" db="EMBL/GenBank/DDBJ databases">
        <authorList>
            <person name="Jaros S."/>
            <person name="Januszkiewicz K."/>
            <person name="Wedrychowicz H."/>
        </authorList>
    </citation>
    <scope>NUCLEOTIDE SEQUENCE [LARGE SCALE GENOMIC DNA]</scope>
    <source>
        <strain evidence="4 5">DSM 26883</strain>
    </source>
</reference>
<evidence type="ECO:0000256" key="1">
    <source>
        <dbReference type="ARBA" id="ARBA00023125"/>
    </source>
</evidence>